<protein>
    <submittedName>
        <fullName evidence="3">Uncharacterized protein</fullName>
    </submittedName>
</protein>
<proteinExistence type="predicted"/>
<keyword evidence="4" id="KW-1185">Reference proteome</keyword>
<feature type="transmembrane region" description="Helical" evidence="2">
    <location>
        <begin position="110"/>
        <end position="129"/>
    </location>
</feature>
<dbReference type="AlphaFoldDB" id="A0A1A9ZW86"/>
<sequence length="132" mass="14997">MPLFIGHSSCATTPQPTASGHDDARDQAKEINSLLLLFWENIKSMSACLQYCFILRCIAVTAARLKYITKTAYLDHLSSLTLLTSTTICQHGSRVYCETKLFQLEWFRPYSATNIFFFLWLGLVSISAYKDI</sequence>
<dbReference type="Proteomes" id="UP000092445">
    <property type="component" value="Unassembled WGS sequence"/>
</dbReference>
<feature type="compositionally biased region" description="Polar residues" evidence="1">
    <location>
        <begin position="9"/>
        <end position="18"/>
    </location>
</feature>
<evidence type="ECO:0000256" key="1">
    <source>
        <dbReference type="SAM" id="MobiDB-lite"/>
    </source>
</evidence>
<evidence type="ECO:0000313" key="3">
    <source>
        <dbReference type="EnsemblMetazoa" id="GPAI027001-PA"/>
    </source>
</evidence>
<organism evidence="3 4">
    <name type="scientific">Glossina pallidipes</name>
    <name type="common">Tsetse fly</name>
    <dbReference type="NCBI Taxonomy" id="7398"/>
    <lineage>
        <taxon>Eukaryota</taxon>
        <taxon>Metazoa</taxon>
        <taxon>Ecdysozoa</taxon>
        <taxon>Arthropoda</taxon>
        <taxon>Hexapoda</taxon>
        <taxon>Insecta</taxon>
        <taxon>Pterygota</taxon>
        <taxon>Neoptera</taxon>
        <taxon>Endopterygota</taxon>
        <taxon>Diptera</taxon>
        <taxon>Brachycera</taxon>
        <taxon>Muscomorpha</taxon>
        <taxon>Hippoboscoidea</taxon>
        <taxon>Glossinidae</taxon>
        <taxon>Glossina</taxon>
    </lineage>
</organism>
<reference evidence="4" key="1">
    <citation type="submission" date="2014-03" db="EMBL/GenBank/DDBJ databases">
        <authorList>
            <person name="Aksoy S."/>
            <person name="Warren W."/>
            <person name="Wilson R.K."/>
        </authorList>
    </citation>
    <scope>NUCLEOTIDE SEQUENCE [LARGE SCALE GENOMIC DNA]</scope>
    <source>
        <strain evidence="4">IAEA</strain>
    </source>
</reference>
<dbReference type="EnsemblMetazoa" id="GPAI027001-RA">
    <property type="protein sequence ID" value="GPAI027001-PA"/>
    <property type="gene ID" value="GPAI027001"/>
</dbReference>
<evidence type="ECO:0000256" key="2">
    <source>
        <dbReference type="SAM" id="Phobius"/>
    </source>
</evidence>
<keyword evidence="2" id="KW-0812">Transmembrane</keyword>
<accession>A0A1A9ZW86</accession>
<reference evidence="3" key="2">
    <citation type="submission" date="2020-05" db="UniProtKB">
        <authorList>
            <consortium name="EnsemblMetazoa"/>
        </authorList>
    </citation>
    <scope>IDENTIFICATION</scope>
    <source>
        <strain evidence="3">IAEA</strain>
    </source>
</reference>
<name>A0A1A9ZW86_GLOPL</name>
<dbReference type="VEuPathDB" id="VectorBase:GPAI027001"/>
<keyword evidence="2" id="KW-1133">Transmembrane helix</keyword>
<feature type="region of interest" description="Disordered" evidence="1">
    <location>
        <begin position="1"/>
        <end position="23"/>
    </location>
</feature>
<evidence type="ECO:0000313" key="4">
    <source>
        <dbReference type="Proteomes" id="UP000092445"/>
    </source>
</evidence>
<keyword evidence="2" id="KW-0472">Membrane</keyword>